<organism evidence="3 4">
    <name type="scientific">Serratia inhibens</name>
    <dbReference type="NCBI Taxonomy" id="2338073"/>
    <lineage>
        <taxon>Bacteria</taxon>
        <taxon>Pseudomonadati</taxon>
        <taxon>Pseudomonadota</taxon>
        <taxon>Gammaproteobacteria</taxon>
        <taxon>Enterobacterales</taxon>
        <taxon>Yersiniaceae</taxon>
        <taxon>Serratia</taxon>
    </lineage>
</organism>
<dbReference type="AlphaFoldDB" id="A0AA92X110"/>
<dbReference type="Pfam" id="PF00196">
    <property type="entry name" value="GerE"/>
    <property type="match status" value="1"/>
</dbReference>
<dbReference type="InterPro" id="IPR000792">
    <property type="entry name" value="Tscrpt_reg_LuxR_C"/>
</dbReference>
<dbReference type="PROSITE" id="PS50043">
    <property type="entry name" value="HTH_LUXR_2"/>
    <property type="match status" value="1"/>
</dbReference>
<dbReference type="InterPro" id="IPR036388">
    <property type="entry name" value="WH-like_DNA-bd_sf"/>
</dbReference>
<dbReference type="SMART" id="SM00421">
    <property type="entry name" value="HTH_LUXR"/>
    <property type="match status" value="1"/>
</dbReference>
<evidence type="ECO:0000259" key="2">
    <source>
        <dbReference type="PROSITE" id="PS50043"/>
    </source>
</evidence>
<keyword evidence="1" id="KW-0238">DNA-binding</keyword>
<accession>A0AA92X110</accession>
<dbReference type="GO" id="GO:0006355">
    <property type="term" value="P:regulation of DNA-templated transcription"/>
    <property type="evidence" value="ECO:0007669"/>
    <property type="project" value="InterPro"/>
</dbReference>
<comment type="caution">
    <text evidence="3">The sequence shown here is derived from an EMBL/GenBank/DDBJ whole genome shotgun (WGS) entry which is preliminary data.</text>
</comment>
<evidence type="ECO:0000313" key="4">
    <source>
        <dbReference type="Proteomes" id="UP000284338"/>
    </source>
</evidence>
<proteinExistence type="predicted"/>
<reference evidence="3 4" key="1">
    <citation type="submission" date="2018-09" db="EMBL/GenBank/DDBJ databases">
        <title>Draft genome of a novel serratia sp. strain with antifungal activity.</title>
        <authorList>
            <person name="Dichmann S.I."/>
            <person name="Park B.P."/>
            <person name="Pathiraja D."/>
            <person name="Choi I.-G."/>
            <person name="Stougaard P."/>
            <person name="Hennessy R.C."/>
        </authorList>
    </citation>
    <scope>NUCLEOTIDE SEQUENCE [LARGE SCALE GENOMIC DNA]</scope>
    <source>
        <strain evidence="3 4">S40</strain>
    </source>
</reference>
<evidence type="ECO:0000313" key="3">
    <source>
        <dbReference type="EMBL" id="RJF53338.1"/>
    </source>
</evidence>
<dbReference type="SUPFAM" id="SSF46894">
    <property type="entry name" value="C-terminal effector domain of the bipartite response regulators"/>
    <property type="match status" value="1"/>
</dbReference>
<keyword evidence="4" id="KW-1185">Reference proteome</keyword>
<dbReference type="InterPro" id="IPR016032">
    <property type="entry name" value="Sig_transdc_resp-reg_C-effctor"/>
</dbReference>
<gene>
    <name evidence="3" type="ORF">D4100_22960</name>
</gene>
<dbReference type="RefSeq" id="WP_119805339.1">
    <property type="nucleotide sequence ID" value="NZ_QYYG01000010.1"/>
</dbReference>
<feature type="domain" description="HTH luxR-type" evidence="2">
    <location>
        <begin position="153"/>
        <end position="218"/>
    </location>
</feature>
<protein>
    <submittedName>
        <fullName evidence="3">LuxR family transcriptional regulator</fullName>
    </submittedName>
</protein>
<name>A0AA92X110_9GAMM</name>
<dbReference type="GO" id="GO:0003677">
    <property type="term" value="F:DNA binding"/>
    <property type="evidence" value="ECO:0007669"/>
    <property type="project" value="UniProtKB-KW"/>
</dbReference>
<dbReference type="Gene3D" id="1.10.10.10">
    <property type="entry name" value="Winged helix-like DNA-binding domain superfamily/Winged helix DNA-binding domain"/>
    <property type="match status" value="1"/>
</dbReference>
<sequence length="229" mass="26365">MFQKNNYLSVWSLVLNIIKKVVTVAIVDTNRFFLDGLRLGVLEHFRKKGLLVNFVSGPSMGHADIIFQHIIVGRPSFYCSRMQSELSYNPLFFFIYDSVAKPDTLQWQDRDGCLRNGGNVYRNESLNVVIPRVYDALIAANKKSQETNQKYGCCCRRNRLTSREYQVLRYFSMVGSSNAVARLLKISAKSVSTHKRSAMLKIGLRNNLDLYHWLRLERKNTGRSLSIQS</sequence>
<dbReference type="CDD" id="cd06170">
    <property type="entry name" value="LuxR_C_like"/>
    <property type="match status" value="1"/>
</dbReference>
<dbReference type="EMBL" id="QYYG01000010">
    <property type="protein sequence ID" value="RJF53338.1"/>
    <property type="molecule type" value="Genomic_DNA"/>
</dbReference>
<dbReference type="Proteomes" id="UP000284338">
    <property type="component" value="Unassembled WGS sequence"/>
</dbReference>
<evidence type="ECO:0000256" key="1">
    <source>
        <dbReference type="ARBA" id="ARBA00023125"/>
    </source>
</evidence>